<dbReference type="OrthoDB" id="4084551at2759"/>
<dbReference type="eggNOG" id="ENOG502QVDR">
    <property type="taxonomic scope" value="Eukaryota"/>
</dbReference>
<reference evidence="4 5" key="1">
    <citation type="journal article" date="2011" name="Cell">
        <title>Insight into structure and assembly of the nuclear pore complex by utilizing the genome of a eukaryotic thermophile.</title>
        <authorList>
            <person name="Amlacher S."/>
            <person name="Sarges P."/>
            <person name="Flemming D."/>
            <person name="van Noort V."/>
            <person name="Kunze R."/>
            <person name="Devos D.P."/>
            <person name="Arumugam M."/>
            <person name="Bork P."/>
            <person name="Hurt E."/>
        </authorList>
    </citation>
    <scope>NUCLEOTIDE SEQUENCE [LARGE SCALE GENOMIC DNA]</scope>
    <source>
        <strain evidence="5">DSM 1495 / CBS 144.50 / IMI 039719</strain>
    </source>
</reference>
<evidence type="ECO:0000313" key="5">
    <source>
        <dbReference type="Proteomes" id="UP000008066"/>
    </source>
</evidence>
<keyword evidence="2" id="KW-0472">Membrane</keyword>
<feature type="signal peptide" evidence="3">
    <location>
        <begin position="1"/>
        <end position="21"/>
    </location>
</feature>
<keyword evidence="3" id="KW-0732">Signal</keyword>
<organism evidence="5">
    <name type="scientific">Chaetomium thermophilum (strain DSM 1495 / CBS 144.50 / IMI 039719)</name>
    <name type="common">Thermochaetoides thermophila</name>
    <dbReference type="NCBI Taxonomy" id="759272"/>
    <lineage>
        <taxon>Eukaryota</taxon>
        <taxon>Fungi</taxon>
        <taxon>Dikarya</taxon>
        <taxon>Ascomycota</taxon>
        <taxon>Pezizomycotina</taxon>
        <taxon>Sordariomycetes</taxon>
        <taxon>Sordariomycetidae</taxon>
        <taxon>Sordariales</taxon>
        <taxon>Chaetomiaceae</taxon>
        <taxon>Thermochaetoides</taxon>
    </lineage>
</organism>
<evidence type="ECO:0000256" key="3">
    <source>
        <dbReference type="SAM" id="SignalP"/>
    </source>
</evidence>
<dbReference type="HOGENOM" id="CLU_038276_0_0_1"/>
<dbReference type="KEGG" id="cthr:CTHT_0054970"/>
<keyword evidence="5" id="KW-1185">Reference proteome</keyword>
<dbReference type="EMBL" id="GL988045">
    <property type="protein sequence ID" value="EGS18885.1"/>
    <property type="molecule type" value="Genomic_DNA"/>
</dbReference>
<evidence type="ECO:0000313" key="4">
    <source>
        <dbReference type="EMBL" id="EGS18885.1"/>
    </source>
</evidence>
<name>G0SBV9_CHATD</name>
<feature type="chain" id="PRO_5003409465" evidence="3">
    <location>
        <begin position="22"/>
        <end position="316"/>
    </location>
</feature>
<keyword evidence="2" id="KW-0812">Transmembrane</keyword>
<gene>
    <name evidence="4" type="ORF">CTHT_0054970</name>
</gene>
<dbReference type="GeneID" id="18259535"/>
<dbReference type="AlphaFoldDB" id="G0SBV9"/>
<dbReference type="Pfam" id="PF14610">
    <property type="entry name" value="Psg1"/>
    <property type="match status" value="1"/>
</dbReference>
<dbReference type="Proteomes" id="UP000008066">
    <property type="component" value="Unassembled WGS sequence"/>
</dbReference>
<sequence>MLVSALVVPAWLFAATVSASAASDKADADANVAPEVPKNEHRKDDFAACRNLDGEFAPFCLPRHGDVYAWDTTHYITWDPDYFPTANTSLRLIGFYTSEFPNITSADEAEHKNKPLPGPPAHDLGGEQAFTTDSISAAWGFYQWHLDKSLLNSKKLRSANITICMVYLAPDSPRSTWVQGPTVILKKAKKKTKVAPEKPKRPPSEEPVLVIALPIVMVVSAFIIFMLSCWNRNIRRIGLGNVMGKTGRKNTAGLLAKEAGLAKGKKGTGRGKDEESIRLMDRDGYSSGEESGWRQEVVGGRRRNGGGDGARSRKLD</sequence>
<evidence type="ECO:0000256" key="1">
    <source>
        <dbReference type="SAM" id="MobiDB-lite"/>
    </source>
</evidence>
<protein>
    <submittedName>
        <fullName evidence="4">Uncharacterized protein</fullName>
    </submittedName>
</protein>
<feature type="compositionally biased region" description="Basic and acidic residues" evidence="1">
    <location>
        <begin position="270"/>
        <end position="284"/>
    </location>
</feature>
<accession>G0SBV9</accession>
<evidence type="ECO:0000256" key="2">
    <source>
        <dbReference type="SAM" id="Phobius"/>
    </source>
</evidence>
<feature type="transmembrane region" description="Helical" evidence="2">
    <location>
        <begin position="208"/>
        <end position="230"/>
    </location>
</feature>
<proteinExistence type="predicted"/>
<dbReference type="RefSeq" id="XP_006695830.1">
    <property type="nucleotide sequence ID" value="XM_006695767.1"/>
</dbReference>
<feature type="region of interest" description="Disordered" evidence="1">
    <location>
        <begin position="262"/>
        <end position="316"/>
    </location>
</feature>
<keyword evidence="2" id="KW-1133">Transmembrane helix</keyword>
<dbReference type="InterPro" id="IPR028000">
    <property type="entry name" value="Pma1"/>
</dbReference>